<dbReference type="Proteomes" id="UP001524944">
    <property type="component" value="Unassembled WGS sequence"/>
</dbReference>
<dbReference type="Gene3D" id="1.10.287.130">
    <property type="match status" value="1"/>
</dbReference>
<evidence type="ECO:0000256" key="3">
    <source>
        <dbReference type="ARBA" id="ARBA00022777"/>
    </source>
</evidence>
<evidence type="ECO:0000259" key="4">
    <source>
        <dbReference type="Pfam" id="PF14689"/>
    </source>
</evidence>
<dbReference type="SUPFAM" id="SSF55890">
    <property type="entry name" value="Sporulation response regulatory protein Spo0B"/>
    <property type="match status" value="1"/>
</dbReference>
<comment type="caution">
    <text evidence="5">The sequence shown here is derived from an EMBL/GenBank/DDBJ whole genome shotgun (WGS) entry which is preliminary data.</text>
</comment>
<evidence type="ECO:0000313" key="5">
    <source>
        <dbReference type="EMBL" id="MCR6544991.1"/>
    </source>
</evidence>
<keyword evidence="2" id="KW-0808">Transferase</keyword>
<keyword evidence="1" id="KW-0597">Phosphoprotein</keyword>
<dbReference type="EMBL" id="JANPWE010000002">
    <property type="protein sequence ID" value="MCR6544991.1"/>
    <property type="molecule type" value="Genomic_DNA"/>
</dbReference>
<sequence>MDQYSLCNGMVGLFREERHDFLNHLQIVLGYLQINKEESAIAYIKQVHQEMQEISALTRLENPFLVVALLLATQKSKHFDIKLSFHMEQSLTSLQEYQESVINKLMIIMDQILEFLDLNSTGYERQVEIAFQENDHHIIWVITCSPDVSLESVAWEWQNQREQAWLSGNSCQVEKSEHETRLTVYIAKNN</sequence>
<evidence type="ECO:0000313" key="6">
    <source>
        <dbReference type="Proteomes" id="UP001524944"/>
    </source>
</evidence>
<proteinExistence type="predicted"/>
<dbReference type="InterPro" id="IPR016120">
    <property type="entry name" value="Sig_transdc_His_kin_SpoOB"/>
</dbReference>
<keyword evidence="6" id="KW-1185">Reference proteome</keyword>
<dbReference type="RefSeq" id="WP_089608683.1">
    <property type="nucleotide sequence ID" value="NZ_CP022121.1"/>
</dbReference>
<dbReference type="InterPro" id="IPR039506">
    <property type="entry name" value="SPOB_a"/>
</dbReference>
<feature type="domain" description="SpoOB alpha-helical" evidence="4">
    <location>
        <begin position="12"/>
        <end position="59"/>
    </location>
</feature>
<dbReference type="Pfam" id="PF14689">
    <property type="entry name" value="SPOB_a"/>
    <property type="match status" value="1"/>
</dbReference>
<name>A0ABT1Y5M6_9FIRM</name>
<keyword evidence="3" id="KW-0418">Kinase</keyword>
<accession>A0ABT1Y5M6</accession>
<evidence type="ECO:0000256" key="1">
    <source>
        <dbReference type="ARBA" id="ARBA00022553"/>
    </source>
</evidence>
<evidence type="ECO:0000256" key="2">
    <source>
        <dbReference type="ARBA" id="ARBA00022679"/>
    </source>
</evidence>
<reference evidence="5 6" key="1">
    <citation type="submission" date="2022-08" db="EMBL/GenBank/DDBJ databases">
        <title>Proteogenomics of the novel Dehalobacterium formicoaceticum strain EZ94 highlights a key role of methyltransferases during anaerobic dichloromethane degradation.</title>
        <authorList>
            <person name="Wasmund K."/>
        </authorList>
    </citation>
    <scope>NUCLEOTIDE SEQUENCE [LARGE SCALE GENOMIC DNA]</scope>
    <source>
        <strain evidence="5 6">EZ94</strain>
    </source>
</reference>
<protein>
    <submittedName>
        <fullName evidence="5">Spo0B domain-containing protein</fullName>
    </submittedName>
</protein>
<organism evidence="5 6">
    <name type="scientific">Dehalobacterium formicoaceticum</name>
    <dbReference type="NCBI Taxonomy" id="51515"/>
    <lineage>
        <taxon>Bacteria</taxon>
        <taxon>Bacillati</taxon>
        <taxon>Bacillota</taxon>
        <taxon>Clostridia</taxon>
        <taxon>Eubacteriales</taxon>
        <taxon>Peptococcaceae</taxon>
        <taxon>Dehalobacterium</taxon>
    </lineage>
</organism>
<gene>
    <name evidence="5" type="ORF">NVS47_05570</name>
</gene>